<sequence length="88" mass="10176">MRYAIVYTKAAKKDIPKLKAAGLDQKARNLVALLMENPFQTPPTYEKLVGNLSGAYARRISIQHRLVYQVYEDVKTVKIVSMWSHYEF</sequence>
<name>A0A644YFK6_9ZZZZ</name>
<dbReference type="Pfam" id="PF06769">
    <property type="entry name" value="YoeB_toxin"/>
    <property type="match status" value="1"/>
</dbReference>
<dbReference type="InterPro" id="IPR007712">
    <property type="entry name" value="RelE/ParE_toxin"/>
</dbReference>
<dbReference type="EMBL" id="VSSQ01004797">
    <property type="protein sequence ID" value="MPM26681.1"/>
    <property type="molecule type" value="Genomic_DNA"/>
</dbReference>
<dbReference type="NCBIfam" id="TIGR02116">
    <property type="entry name" value="toxin_Txe_YoeB"/>
    <property type="match status" value="1"/>
</dbReference>
<keyword evidence="3" id="KW-0540">Nuclease</keyword>
<keyword evidence="2" id="KW-1277">Toxin-antitoxin system</keyword>
<evidence type="ECO:0000256" key="4">
    <source>
        <dbReference type="ARBA" id="ARBA00022759"/>
    </source>
</evidence>
<keyword evidence="4" id="KW-0255">Endonuclease</keyword>
<dbReference type="PANTHER" id="PTHR38039:SF1">
    <property type="entry name" value="TOXIN YOEB"/>
    <property type="match status" value="1"/>
</dbReference>
<evidence type="ECO:0000256" key="6">
    <source>
        <dbReference type="ARBA" id="ARBA00030388"/>
    </source>
</evidence>
<keyword evidence="5" id="KW-0378">Hydrolase</keyword>
<dbReference type="PANTHER" id="PTHR38039">
    <property type="entry name" value="TOXIN YOEB"/>
    <property type="match status" value="1"/>
</dbReference>
<gene>
    <name evidence="7" type="ORF">SDC9_73185</name>
</gene>
<dbReference type="GO" id="GO:0016787">
    <property type="term" value="F:hydrolase activity"/>
    <property type="evidence" value="ECO:0007669"/>
    <property type="project" value="UniProtKB-KW"/>
</dbReference>
<evidence type="ECO:0000256" key="5">
    <source>
        <dbReference type="ARBA" id="ARBA00022801"/>
    </source>
</evidence>
<dbReference type="NCBIfam" id="TIGR02385">
    <property type="entry name" value="RelE_StbE"/>
    <property type="match status" value="1"/>
</dbReference>
<organism evidence="7">
    <name type="scientific">bioreactor metagenome</name>
    <dbReference type="NCBI Taxonomy" id="1076179"/>
    <lineage>
        <taxon>unclassified sequences</taxon>
        <taxon>metagenomes</taxon>
        <taxon>ecological metagenomes</taxon>
    </lineage>
</organism>
<dbReference type="GO" id="GO:0045892">
    <property type="term" value="P:negative regulation of DNA-templated transcription"/>
    <property type="evidence" value="ECO:0007669"/>
    <property type="project" value="TreeGrafter"/>
</dbReference>
<evidence type="ECO:0000256" key="3">
    <source>
        <dbReference type="ARBA" id="ARBA00022722"/>
    </source>
</evidence>
<comment type="similarity">
    <text evidence="1">Belongs to the YoeB family.</text>
</comment>
<dbReference type="InterPro" id="IPR009614">
    <property type="entry name" value="YoeB_toxin"/>
</dbReference>
<evidence type="ECO:0000313" key="7">
    <source>
        <dbReference type="EMBL" id="MPM26681.1"/>
    </source>
</evidence>
<dbReference type="SUPFAM" id="SSF143011">
    <property type="entry name" value="RelE-like"/>
    <property type="match status" value="1"/>
</dbReference>
<dbReference type="AlphaFoldDB" id="A0A644YFK6"/>
<evidence type="ECO:0000256" key="2">
    <source>
        <dbReference type="ARBA" id="ARBA00022649"/>
    </source>
</evidence>
<evidence type="ECO:0000256" key="1">
    <source>
        <dbReference type="ARBA" id="ARBA00008172"/>
    </source>
</evidence>
<accession>A0A644YFK6</accession>
<reference evidence="7" key="1">
    <citation type="submission" date="2019-08" db="EMBL/GenBank/DDBJ databases">
        <authorList>
            <person name="Kucharzyk K."/>
            <person name="Murdoch R.W."/>
            <person name="Higgins S."/>
            <person name="Loffler F."/>
        </authorList>
    </citation>
    <scope>NUCLEOTIDE SEQUENCE</scope>
</reference>
<proteinExistence type="inferred from homology"/>
<comment type="caution">
    <text evidence="7">The sequence shown here is derived from an EMBL/GenBank/DDBJ whole genome shotgun (WGS) entry which is preliminary data.</text>
</comment>
<protein>
    <recommendedName>
        <fullName evidence="6">Putative mRNA interferase YoeB</fullName>
    </recommendedName>
</protein>
<dbReference type="Gene3D" id="3.30.2310.20">
    <property type="entry name" value="RelE-like"/>
    <property type="match status" value="1"/>
</dbReference>
<dbReference type="InterPro" id="IPR035093">
    <property type="entry name" value="RelE/ParE_toxin_dom_sf"/>
</dbReference>
<dbReference type="GO" id="GO:0006401">
    <property type="term" value="P:RNA catabolic process"/>
    <property type="evidence" value="ECO:0007669"/>
    <property type="project" value="InterPro"/>
</dbReference>
<dbReference type="GO" id="GO:0004519">
    <property type="term" value="F:endonuclease activity"/>
    <property type="evidence" value="ECO:0007669"/>
    <property type="project" value="UniProtKB-KW"/>
</dbReference>